<keyword evidence="2" id="KW-1185">Reference proteome</keyword>
<comment type="caution">
    <text evidence="1">The sequence shown here is derived from an EMBL/GenBank/DDBJ whole genome shotgun (WGS) entry which is preliminary data.</text>
</comment>
<evidence type="ECO:0000313" key="1">
    <source>
        <dbReference type="EMBL" id="GFQ99216.1"/>
    </source>
</evidence>
<protein>
    <submittedName>
        <fullName evidence="1">Uncharacterized protein</fullName>
    </submittedName>
</protein>
<evidence type="ECO:0000313" key="2">
    <source>
        <dbReference type="Proteomes" id="UP000887116"/>
    </source>
</evidence>
<reference evidence="1" key="1">
    <citation type="submission" date="2020-07" db="EMBL/GenBank/DDBJ databases">
        <title>Multicomponent nature underlies the extraordinary mechanical properties of spider dragline silk.</title>
        <authorList>
            <person name="Kono N."/>
            <person name="Nakamura H."/>
            <person name="Mori M."/>
            <person name="Yoshida Y."/>
            <person name="Ohtoshi R."/>
            <person name="Malay A.D."/>
            <person name="Moran D.A.P."/>
            <person name="Tomita M."/>
            <person name="Numata K."/>
            <person name="Arakawa K."/>
        </authorList>
    </citation>
    <scope>NUCLEOTIDE SEQUENCE</scope>
</reference>
<dbReference type="AlphaFoldDB" id="A0A8X6L8A7"/>
<name>A0A8X6L8A7_TRICU</name>
<gene>
    <name evidence="1" type="ORF">TNCT_534591</name>
</gene>
<organism evidence="1 2">
    <name type="scientific">Trichonephila clavata</name>
    <name type="common">Joro spider</name>
    <name type="synonym">Nephila clavata</name>
    <dbReference type="NCBI Taxonomy" id="2740835"/>
    <lineage>
        <taxon>Eukaryota</taxon>
        <taxon>Metazoa</taxon>
        <taxon>Ecdysozoa</taxon>
        <taxon>Arthropoda</taxon>
        <taxon>Chelicerata</taxon>
        <taxon>Arachnida</taxon>
        <taxon>Araneae</taxon>
        <taxon>Araneomorphae</taxon>
        <taxon>Entelegynae</taxon>
        <taxon>Araneoidea</taxon>
        <taxon>Nephilidae</taxon>
        <taxon>Trichonephila</taxon>
    </lineage>
</organism>
<sequence>MYSTTSECFQRSVTELRLNFPRNERSAPSKKPFVVTGADTKRRFADLLFGLKWLPLSRLCRIADSCPSFEDAWARLATYFVHLDIGQTMGRCSDFHSTPQRGLDQV</sequence>
<dbReference type="EMBL" id="BMAO01005123">
    <property type="protein sequence ID" value="GFQ99216.1"/>
    <property type="molecule type" value="Genomic_DNA"/>
</dbReference>
<accession>A0A8X6L8A7</accession>
<dbReference type="Proteomes" id="UP000887116">
    <property type="component" value="Unassembled WGS sequence"/>
</dbReference>
<proteinExistence type="predicted"/>